<accession>A0ABW2MTI8</accession>
<dbReference type="SUPFAM" id="SSF75217">
    <property type="entry name" value="alpha/beta knot"/>
    <property type="match status" value="1"/>
</dbReference>
<organism evidence="4 5">
    <name type="scientific">Jejudonia soesokkakensis</name>
    <dbReference type="NCBI Taxonomy" id="1323432"/>
    <lineage>
        <taxon>Bacteria</taxon>
        <taxon>Pseudomonadati</taxon>
        <taxon>Bacteroidota</taxon>
        <taxon>Flavobacteriia</taxon>
        <taxon>Flavobacteriales</taxon>
        <taxon>Flavobacteriaceae</taxon>
        <taxon>Jejudonia</taxon>
    </lineage>
</organism>
<dbReference type="InterPro" id="IPR029026">
    <property type="entry name" value="tRNA_m1G_MTases_N"/>
</dbReference>
<dbReference type="InterPro" id="IPR004441">
    <property type="entry name" value="rRNA_MeTrfase_TrmH"/>
</dbReference>
<keyword evidence="1 4" id="KW-0489">Methyltransferase</keyword>
<dbReference type="Gene3D" id="3.40.1280.10">
    <property type="match status" value="1"/>
</dbReference>
<dbReference type="PANTHER" id="PTHR46429">
    <property type="entry name" value="23S RRNA (GUANOSINE-2'-O-)-METHYLTRANSFERASE RLMB"/>
    <property type="match status" value="1"/>
</dbReference>
<keyword evidence="5" id="KW-1185">Reference proteome</keyword>
<dbReference type="Proteomes" id="UP001596415">
    <property type="component" value="Unassembled WGS sequence"/>
</dbReference>
<dbReference type="GO" id="GO:0032259">
    <property type="term" value="P:methylation"/>
    <property type="evidence" value="ECO:0007669"/>
    <property type="project" value="UniProtKB-KW"/>
</dbReference>
<dbReference type="InterPro" id="IPR029028">
    <property type="entry name" value="Alpha/beta_knot_MTases"/>
</dbReference>
<dbReference type="CDD" id="cd18082">
    <property type="entry name" value="SpoU-like_family"/>
    <property type="match status" value="1"/>
</dbReference>
<protein>
    <submittedName>
        <fullName evidence="4">TrmH family RNA methyltransferase</fullName>
    </submittedName>
</protein>
<evidence type="ECO:0000313" key="5">
    <source>
        <dbReference type="Proteomes" id="UP001596415"/>
    </source>
</evidence>
<dbReference type="GO" id="GO:0008168">
    <property type="term" value="F:methyltransferase activity"/>
    <property type="evidence" value="ECO:0007669"/>
    <property type="project" value="UniProtKB-KW"/>
</dbReference>
<sequence length="165" mass="18035">MATQHSHHSTPFSKQRKDLILLCDGIQSPANIGALFRLSDALGVAKIIFCNTTIDFTSNRLLRTARNTVSKVPHLVSEKTTLSELEALKTVGYTTIALELTDQSTPLKEFSAKTKKIALVIGNERHGVSKDVLLNVDQSIYIEMFGENSSMNVAQATAIALYALT</sequence>
<dbReference type="RefSeq" id="WP_380216979.1">
    <property type="nucleotide sequence ID" value="NZ_JBHTBN010000002.1"/>
</dbReference>
<evidence type="ECO:0000313" key="4">
    <source>
        <dbReference type="EMBL" id="MFC7357130.1"/>
    </source>
</evidence>
<keyword evidence="2" id="KW-0808">Transferase</keyword>
<dbReference type="InterPro" id="IPR001537">
    <property type="entry name" value="SpoU_MeTrfase"/>
</dbReference>
<feature type="domain" description="tRNA/rRNA methyltransferase SpoU type" evidence="3">
    <location>
        <begin position="19"/>
        <end position="162"/>
    </location>
</feature>
<gene>
    <name evidence="4" type="ORF">ACFQO1_05500</name>
</gene>
<evidence type="ECO:0000256" key="2">
    <source>
        <dbReference type="ARBA" id="ARBA00022679"/>
    </source>
</evidence>
<evidence type="ECO:0000259" key="3">
    <source>
        <dbReference type="Pfam" id="PF00588"/>
    </source>
</evidence>
<dbReference type="EMBL" id="JBHTBN010000002">
    <property type="protein sequence ID" value="MFC7357130.1"/>
    <property type="molecule type" value="Genomic_DNA"/>
</dbReference>
<reference evidence="5" key="1">
    <citation type="journal article" date="2019" name="Int. J. Syst. Evol. Microbiol.">
        <title>The Global Catalogue of Microorganisms (GCM) 10K type strain sequencing project: providing services to taxonomists for standard genome sequencing and annotation.</title>
        <authorList>
            <consortium name="The Broad Institute Genomics Platform"/>
            <consortium name="The Broad Institute Genome Sequencing Center for Infectious Disease"/>
            <person name="Wu L."/>
            <person name="Ma J."/>
        </authorList>
    </citation>
    <scope>NUCLEOTIDE SEQUENCE [LARGE SCALE GENOMIC DNA]</scope>
    <source>
        <strain evidence="5">CGMCC 1.16306</strain>
    </source>
</reference>
<evidence type="ECO:0000256" key="1">
    <source>
        <dbReference type="ARBA" id="ARBA00022603"/>
    </source>
</evidence>
<comment type="caution">
    <text evidence="4">The sequence shown here is derived from an EMBL/GenBank/DDBJ whole genome shotgun (WGS) entry which is preliminary data.</text>
</comment>
<dbReference type="PANTHER" id="PTHR46429:SF1">
    <property type="entry name" value="23S RRNA (GUANOSINE-2'-O-)-METHYLTRANSFERASE RLMB"/>
    <property type="match status" value="1"/>
</dbReference>
<dbReference type="Pfam" id="PF00588">
    <property type="entry name" value="SpoU_methylase"/>
    <property type="match status" value="1"/>
</dbReference>
<proteinExistence type="predicted"/>
<name>A0ABW2MTI8_9FLAO</name>